<evidence type="ECO:0000313" key="3">
    <source>
        <dbReference type="EMBL" id="CAI3995616.1"/>
    </source>
</evidence>
<accession>A0A9P1G146</accession>
<dbReference type="Gene3D" id="3.30.1370.60">
    <property type="entry name" value="Hypothetical oxidoreductase yiak, domain 2"/>
    <property type="match status" value="1"/>
</dbReference>
<comment type="similarity">
    <text evidence="1">Belongs to the LDH2/MDH2 oxidoreductase family.</text>
</comment>
<evidence type="ECO:0000313" key="6">
    <source>
        <dbReference type="Proteomes" id="UP001152797"/>
    </source>
</evidence>
<name>A0A9P1G146_9DINO</name>
<keyword evidence="6" id="KW-1185">Reference proteome</keyword>
<gene>
    <name evidence="3" type="ORF">C1SCF055_LOCUS22153</name>
</gene>
<sequence length="197" mass="21024">MQAFAGRCLEVLRLPTEDAQLVARCLVEADLRGQSGHGIQRLPMYADRLRAKLVNPQPKIRVDRTSPCDAPSGPRSSCRVHGDDGMGFVVATRATEEAIRIAEEQGLGLAGVHRSTHFGCSSRYVMQALEADMLSLVFTNSSPALPPFGGAKALLGASPFAAGAPANQAHPLVLDMCALGSWDWDSAEATMNAQQRP</sequence>
<dbReference type="InterPro" id="IPR003767">
    <property type="entry name" value="Malate/L-lactate_DH-like"/>
</dbReference>
<evidence type="ECO:0000313" key="5">
    <source>
        <dbReference type="EMBL" id="CAL4782928.1"/>
    </source>
</evidence>
<evidence type="ECO:0000313" key="4">
    <source>
        <dbReference type="EMBL" id="CAL1148991.1"/>
    </source>
</evidence>
<dbReference type="EMBL" id="CAMXCT020002098">
    <property type="protein sequence ID" value="CAL1148991.1"/>
    <property type="molecule type" value="Genomic_DNA"/>
</dbReference>
<reference evidence="3" key="1">
    <citation type="submission" date="2022-10" db="EMBL/GenBank/DDBJ databases">
        <authorList>
            <person name="Chen Y."/>
            <person name="Dougan E. K."/>
            <person name="Chan C."/>
            <person name="Rhodes N."/>
            <person name="Thang M."/>
        </authorList>
    </citation>
    <scope>NUCLEOTIDE SEQUENCE</scope>
</reference>
<evidence type="ECO:0000256" key="2">
    <source>
        <dbReference type="ARBA" id="ARBA00023002"/>
    </source>
</evidence>
<dbReference type="Proteomes" id="UP001152797">
    <property type="component" value="Unassembled WGS sequence"/>
</dbReference>
<dbReference type="SUPFAM" id="SSF89733">
    <property type="entry name" value="L-sulfolactate dehydrogenase-like"/>
    <property type="match status" value="1"/>
</dbReference>
<dbReference type="AlphaFoldDB" id="A0A9P1G146"/>
<dbReference type="OrthoDB" id="7881616at2759"/>
<dbReference type="EMBL" id="CAMXCT030002098">
    <property type="protein sequence ID" value="CAL4782928.1"/>
    <property type="molecule type" value="Genomic_DNA"/>
</dbReference>
<reference evidence="4" key="2">
    <citation type="submission" date="2024-04" db="EMBL/GenBank/DDBJ databases">
        <authorList>
            <person name="Chen Y."/>
            <person name="Shah S."/>
            <person name="Dougan E. K."/>
            <person name="Thang M."/>
            <person name="Chan C."/>
        </authorList>
    </citation>
    <scope>NUCLEOTIDE SEQUENCE [LARGE SCALE GENOMIC DNA]</scope>
</reference>
<dbReference type="Pfam" id="PF02615">
    <property type="entry name" value="Ldh_2"/>
    <property type="match status" value="1"/>
</dbReference>
<dbReference type="EMBL" id="CAMXCT010002098">
    <property type="protein sequence ID" value="CAI3995616.1"/>
    <property type="molecule type" value="Genomic_DNA"/>
</dbReference>
<keyword evidence="2" id="KW-0560">Oxidoreductase</keyword>
<protein>
    <submittedName>
        <fullName evidence="5">Malate dehydrogenase</fullName>
    </submittedName>
</protein>
<dbReference type="GO" id="GO:0016491">
    <property type="term" value="F:oxidoreductase activity"/>
    <property type="evidence" value="ECO:0007669"/>
    <property type="project" value="UniProtKB-KW"/>
</dbReference>
<dbReference type="InterPro" id="IPR036111">
    <property type="entry name" value="Mal/L-sulfo/L-lacto_DH-like_sf"/>
</dbReference>
<dbReference type="PANTHER" id="PTHR11091">
    <property type="entry name" value="OXIDOREDUCTASE-RELATED"/>
    <property type="match status" value="1"/>
</dbReference>
<comment type="caution">
    <text evidence="3">The sequence shown here is derived from an EMBL/GenBank/DDBJ whole genome shotgun (WGS) entry which is preliminary data.</text>
</comment>
<organism evidence="3">
    <name type="scientific">Cladocopium goreaui</name>
    <dbReference type="NCBI Taxonomy" id="2562237"/>
    <lineage>
        <taxon>Eukaryota</taxon>
        <taxon>Sar</taxon>
        <taxon>Alveolata</taxon>
        <taxon>Dinophyceae</taxon>
        <taxon>Suessiales</taxon>
        <taxon>Symbiodiniaceae</taxon>
        <taxon>Cladocopium</taxon>
    </lineage>
</organism>
<evidence type="ECO:0000256" key="1">
    <source>
        <dbReference type="ARBA" id="ARBA00006056"/>
    </source>
</evidence>
<dbReference type="PANTHER" id="PTHR11091:SF0">
    <property type="entry name" value="MALATE DEHYDROGENASE"/>
    <property type="match status" value="1"/>
</dbReference>
<dbReference type="InterPro" id="IPR043143">
    <property type="entry name" value="Mal/L-sulf/L-lact_DH-like_NADP"/>
</dbReference>
<dbReference type="InterPro" id="IPR043144">
    <property type="entry name" value="Mal/L-sulf/L-lact_DH-like_ah"/>
</dbReference>
<proteinExistence type="inferred from homology"/>
<dbReference type="Gene3D" id="1.10.1530.10">
    <property type="match status" value="1"/>
</dbReference>